<dbReference type="InParanoid" id="A0A0C3B682"/>
<dbReference type="AlphaFoldDB" id="A0A0C3B682"/>
<organism evidence="3 4">
    <name type="scientific">Piloderma croceum (strain F 1598)</name>
    <dbReference type="NCBI Taxonomy" id="765440"/>
    <lineage>
        <taxon>Eukaryota</taxon>
        <taxon>Fungi</taxon>
        <taxon>Dikarya</taxon>
        <taxon>Basidiomycota</taxon>
        <taxon>Agaricomycotina</taxon>
        <taxon>Agaricomycetes</taxon>
        <taxon>Agaricomycetidae</taxon>
        <taxon>Atheliales</taxon>
        <taxon>Atheliaceae</taxon>
        <taxon>Piloderma</taxon>
    </lineage>
</organism>
<evidence type="ECO:0000256" key="2">
    <source>
        <dbReference type="SAM" id="SignalP"/>
    </source>
</evidence>
<protein>
    <submittedName>
        <fullName evidence="3">Uncharacterized protein</fullName>
    </submittedName>
</protein>
<dbReference type="EMBL" id="KN833105">
    <property type="protein sequence ID" value="KIM72827.1"/>
    <property type="molecule type" value="Genomic_DNA"/>
</dbReference>
<reference evidence="3 4" key="1">
    <citation type="submission" date="2014-04" db="EMBL/GenBank/DDBJ databases">
        <authorList>
            <consortium name="DOE Joint Genome Institute"/>
            <person name="Kuo A."/>
            <person name="Tarkka M."/>
            <person name="Buscot F."/>
            <person name="Kohler A."/>
            <person name="Nagy L.G."/>
            <person name="Floudas D."/>
            <person name="Copeland A."/>
            <person name="Barry K.W."/>
            <person name="Cichocki N."/>
            <person name="Veneault-Fourrey C."/>
            <person name="LaButti K."/>
            <person name="Lindquist E.A."/>
            <person name="Lipzen A."/>
            <person name="Lundell T."/>
            <person name="Morin E."/>
            <person name="Murat C."/>
            <person name="Sun H."/>
            <person name="Tunlid A."/>
            <person name="Henrissat B."/>
            <person name="Grigoriev I.V."/>
            <person name="Hibbett D.S."/>
            <person name="Martin F."/>
            <person name="Nordberg H.P."/>
            <person name="Cantor M.N."/>
            <person name="Hua S.X."/>
        </authorList>
    </citation>
    <scope>NUCLEOTIDE SEQUENCE [LARGE SCALE GENOMIC DNA]</scope>
    <source>
        <strain evidence="3 4">F 1598</strain>
    </source>
</reference>
<dbReference type="HOGENOM" id="CLU_061227_0_0_1"/>
<gene>
    <name evidence="3" type="ORF">PILCRDRAFT_829538</name>
</gene>
<feature type="compositionally biased region" description="Basic and acidic residues" evidence="1">
    <location>
        <begin position="331"/>
        <end position="410"/>
    </location>
</feature>
<feature type="signal peptide" evidence="2">
    <location>
        <begin position="1"/>
        <end position="16"/>
    </location>
</feature>
<keyword evidence="2" id="KW-0732">Signal</keyword>
<keyword evidence="4" id="KW-1185">Reference proteome</keyword>
<reference evidence="4" key="2">
    <citation type="submission" date="2015-01" db="EMBL/GenBank/DDBJ databases">
        <title>Evolutionary Origins and Diversification of the Mycorrhizal Mutualists.</title>
        <authorList>
            <consortium name="DOE Joint Genome Institute"/>
            <consortium name="Mycorrhizal Genomics Consortium"/>
            <person name="Kohler A."/>
            <person name="Kuo A."/>
            <person name="Nagy L.G."/>
            <person name="Floudas D."/>
            <person name="Copeland A."/>
            <person name="Barry K.W."/>
            <person name="Cichocki N."/>
            <person name="Veneault-Fourrey C."/>
            <person name="LaButti K."/>
            <person name="Lindquist E.A."/>
            <person name="Lipzen A."/>
            <person name="Lundell T."/>
            <person name="Morin E."/>
            <person name="Murat C."/>
            <person name="Riley R."/>
            <person name="Ohm R."/>
            <person name="Sun H."/>
            <person name="Tunlid A."/>
            <person name="Henrissat B."/>
            <person name="Grigoriev I.V."/>
            <person name="Hibbett D.S."/>
            <person name="Martin F."/>
        </authorList>
    </citation>
    <scope>NUCLEOTIDE SEQUENCE [LARGE SCALE GENOMIC DNA]</scope>
    <source>
        <strain evidence="4">F 1598</strain>
    </source>
</reference>
<dbReference type="Proteomes" id="UP000054166">
    <property type="component" value="Unassembled WGS sequence"/>
</dbReference>
<dbReference type="OrthoDB" id="2935770at2759"/>
<evidence type="ECO:0000313" key="3">
    <source>
        <dbReference type="EMBL" id="KIM72827.1"/>
    </source>
</evidence>
<proteinExistence type="predicted"/>
<accession>A0A0C3B682</accession>
<sequence>MGLKTWPIFFLRSVPSLICWTNTTLITNNNYSANMTDTPSTAFLETGSWKWDADQIIAYIEKECLSPSIKRVGNDGKQDLRAVHAQIILPSLRGGDPFVTNDRQLVYVWVRTKHKVQGKDLRVPITDFFTALGWIISMVQSPVAPNINIERILAFYVKWCSTIGDEYFLGHRQPNTASIAWLTLVEGQDSSALYTPHHDIFSVSSSLPGGNPYKLQAAKMRHECLMTLLAPRVLPKAPRHGQMQTDGTRTWVDWGHCAETLAVLCIYLDVPPERRMKGLAVYTGTIAQASSFQSDLVRKAKKAACDNCKVLMQVAQIAYEDRCSAIQHEEDMNKKKREQDAKDKEKKAKERREMEERRAKEKIQELKERRAKEREEKEKQRLADEQNRQARQRQEAADRDAKQRRDDEKHRKSNRR</sequence>
<feature type="region of interest" description="Disordered" evidence="1">
    <location>
        <begin position="331"/>
        <end position="416"/>
    </location>
</feature>
<feature type="chain" id="PRO_5002161479" evidence="2">
    <location>
        <begin position="17"/>
        <end position="416"/>
    </location>
</feature>
<evidence type="ECO:0000313" key="4">
    <source>
        <dbReference type="Proteomes" id="UP000054166"/>
    </source>
</evidence>
<name>A0A0C3B682_PILCF</name>
<evidence type="ECO:0000256" key="1">
    <source>
        <dbReference type="SAM" id="MobiDB-lite"/>
    </source>
</evidence>